<dbReference type="EMBL" id="MU006108">
    <property type="protein sequence ID" value="KAF2835506.1"/>
    <property type="molecule type" value="Genomic_DNA"/>
</dbReference>
<accession>A0A9P4S4M9</accession>
<evidence type="ECO:0000313" key="3">
    <source>
        <dbReference type="Proteomes" id="UP000799429"/>
    </source>
</evidence>
<evidence type="ECO:0000313" key="2">
    <source>
        <dbReference type="EMBL" id="KAF2835506.1"/>
    </source>
</evidence>
<dbReference type="AlphaFoldDB" id="A0A9P4S4M9"/>
<comment type="caution">
    <text evidence="2">The sequence shown here is derived from an EMBL/GenBank/DDBJ whole genome shotgun (WGS) entry which is preliminary data.</text>
</comment>
<gene>
    <name evidence="2" type="ORF">M501DRAFT_988804</name>
</gene>
<proteinExistence type="predicted"/>
<sequence length="830" mass="89102">MKRIKLASAWMSVVAIGILWLPTVRGRFPQRIIPDDHDAKGIFHANHNAKGIFHVRDANGELPAVVPEVAPEYAIPLYAHDVTNDSNIQKRGPMSIDAVQVETSPALGPSMTTDVEHIPSPEVSQPVETTSCSTEIAVITHEPSIVVESVTQELPMTSHVPPTEHVVSVNSHPVESTSYSSESIVAEVPMESHVPPPEHVIPVESISSPEHTPEGETTMYLWPEITGETEALLPIYTSIIEHPPIEEQSIPIVSEPMQTHPIAVVSTAHIMQPHETTIADIAVSTHPVVVETVVHPPPPHETLVVEVTPVASSPPPHEVAPVQETMPVHETMPPVHMTMPVQEIMPVHETILPVQETMPPIHETMMPPVHETMPPPELHETMPPLQETMPPVVHETMPPVVHETMPPVVHETMPPVTMPPVVHETMPPVVHETMPPVVHETMPPVVHETMPVHETIPIAVAPPQEHTPEMPIHTPPVHPPMQTLVIVESVPVMVHPIPSVVVVSTPMHEIPMQTHVTTVKVPVVSHPPAENVHIPAESPEPEVPVQGVTVTHHTTQRVTQLITITETMNGLVSVYTSDLAILSSQTFALQPPVETVPVLMSMPLPSIIAPSLIPLPSPSVEAFCKCHCVCPPGSFDPNLIQYAPQHPMVDAPSAYLPEISSNVVSSALPTLTTLLTAPSSSVIAEEITTSIFELTLDVSGAESSPISTSAPESVADASFALSAPATTESPPSETTIEPTTSSEIPATTEVPANTSTAPPSTVAESTTEEAPPEVTTAIPDEALQQASSLLAAASSIGNELPFDINTFQLLPSVAVGLGPGRLRRRVMRPT</sequence>
<evidence type="ECO:0000256" key="1">
    <source>
        <dbReference type="SAM" id="MobiDB-lite"/>
    </source>
</evidence>
<name>A0A9P4S4M9_9PEZI</name>
<dbReference type="Proteomes" id="UP000799429">
    <property type="component" value="Unassembled WGS sequence"/>
</dbReference>
<organism evidence="2 3">
    <name type="scientific">Patellaria atrata CBS 101060</name>
    <dbReference type="NCBI Taxonomy" id="1346257"/>
    <lineage>
        <taxon>Eukaryota</taxon>
        <taxon>Fungi</taxon>
        <taxon>Dikarya</taxon>
        <taxon>Ascomycota</taxon>
        <taxon>Pezizomycotina</taxon>
        <taxon>Dothideomycetes</taxon>
        <taxon>Dothideomycetes incertae sedis</taxon>
        <taxon>Patellariales</taxon>
        <taxon>Patellariaceae</taxon>
        <taxon>Patellaria</taxon>
    </lineage>
</organism>
<reference evidence="2" key="1">
    <citation type="journal article" date="2020" name="Stud. Mycol.">
        <title>101 Dothideomycetes genomes: a test case for predicting lifestyles and emergence of pathogens.</title>
        <authorList>
            <person name="Haridas S."/>
            <person name="Albert R."/>
            <person name="Binder M."/>
            <person name="Bloem J."/>
            <person name="Labutti K."/>
            <person name="Salamov A."/>
            <person name="Andreopoulos B."/>
            <person name="Baker S."/>
            <person name="Barry K."/>
            <person name="Bills G."/>
            <person name="Bluhm B."/>
            <person name="Cannon C."/>
            <person name="Castanera R."/>
            <person name="Culley D."/>
            <person name="Daum C."/>
            <person name="Ezra D."/>
            <person name="Gonzalez J."/>
            <person name="Henrissat B."/>
            <person name="Kuo A."/>
            <person name="Liang C."/>
            <person name="Lipzen A."/>
            <person name="Lutzoni F."/>
            <person name="Magnuson J."/>
            <person name="Mondo S."/>
            <person name="Nolan M."/>
            <person name="Ohm R."/>
            <person name="Pangilinan J."/>
            <person name="Park H.-J."/>
            <person name="Ramirez L."/>
            <person name="Alfaro M."/>
            <person name="Sun H."/>
            <person name="Tritt A."/>
            <person name="Yoshinaga Y."/>
            <person name="Zwiers L.-H."/>
            <person name="Turgeon B."/>
            <person name="Goodwin S."/>
            <person name="Spatafora J."/>
            <person name="Crous P."/>
            <person name="Grigoriev I."/>
        </authorList>
    </citation>
    <scope>NUCLEOTIDE SEQUENCE</scope>
    <source>
        <strain evidence="2">CBS 101060</strain>
    </source>
</reference>
<keyword evidence="3" id="KW-1185">Reference proteome</keyword>
<feature type="region of interest" description="Disordered" evidence="1">
    <location>
        <begin position="723"/>
        <end position="771"/>
    </location>
</feature>
<feature type="compositionally biased region" description="Low complexity" evidence="1">
    <location>
        <begin position="723"/>
        <end position="745"/>
    </location>
</feature>
<protein>
    <submittedName>
        <fullName evidence="2">Uncharacterized protein</fullName>
    </submittedName>
</protein>